<proteinExistence type="predicted"/>
<evidence type="ECO:0000313" key="2">
    <source>
        <dbReference type="EMBL" id="MPN58485.1"/>
    </source>
</evidence>
<comment type="caution">
    <text evidence="2">The sequence shown here is derived from an EMBL/GenBank/DDBJ whole genome shotgun (WGS) entry which is preliminary data.</text>
</comment>
<protein>
    <submittedName>
        <fullName evidence="2">Uncharacterized protein</fullName>
    </submittedName>
</protein>
<dbReference type="EMBL" id="VSSQ01131225">
    <property type="protein sequence ID" value="MPN58485.1"/>
    <property type="molecule type" value="Genomic_DNA"/>
</dbReference>
<name>A0A645J451_9ZZZZ</name>
<accession>A0A645J451</accession>
<gene>
    <name evidence="2" type="ORF">SDC9_206190</name>
</gene>
<dbReference type="AlphaFoldDB" id="A0A645J451"/>
<keyword evidence="1" id="KW-1133">Transmembrane helix</keyword>
<keyword evidence="1" id="KW-0472">Membrane</keyword>
<keyword evidence="1" id="KW-0812">Transmembrane</keyword>
<organism evidence="2">
    <name type="scientific">bioreactor metagenome</name>
    <dbReference type="NCBI Taxonomy" id="1076179"/>
    <lineage>
        <taxon>unclassified sequences</taxon>
        <taxon>metagenomes</taxon>
        <taxon>ecological metagenomes</taxon>
    </lineage>
</organism>
<evidence type="ECO:0000256" key="1">
    <source>
        <dbReference type="SAM" id="Phobius"/>
    </source>
</evidence>
<reference evidence="2" key="1">
    <citation type="submission" date="2019-08" db="EMBL/GenBank/DDBJ databases">
        <authorList>
            <person name="Kucharzyk K."/>
            <person name="Murdoch R.W."/>
            <person name="Higgins S."/>
            <person name="Loffler F."/>
        </authorList>
    </citation>
    <scope>NUCLEOTIDE SEQUENCE</scope>
</reference>
<feature type="transmembrane region" description="Helical" evidence="1">
    <location>
        <begin position="6"/>
        <end position="26"/>
    </location>
</feature>
<sequence length="58" mass="6091">MQLLTILAYSGIVTILIAITALSIPFPNALINAIAKSNDGKASIISIILINNISIFPP</sequence>